<evidence type="ECO:0000313" key="1">
    <source>
        <dbReference type="EMBL" id="KAJ8322123.1"/>
    </source>
</evidence>
<comment type="caution">
    <text evidence="1">The sequence shown here is derived from an EMBL/GenBank/DDBJ whole genome shotgun (WGS) entry which is preliminary data.</text>
</comment>
<gene>
    <name evidence="1" type="ORF">KUTeg_000594</name>
</gene>
<evidence type="ECO:0000313" key="2">
    <source>
        <dbReference type="Proteomes" id="UP001217089"/>
    </source>
</evidence>
<accession>A0ABQ9G2B8</accession>
<sequence>VRHTLCSSKKSQTKRLYERRKGIFFCLQGICLPENIPPNELDTLLAGYFLNAKKGNGTERTMNVTYCKILSSNIQDVLTTKWKHLKTQGKRNRPHWADELTLEDIESLYKSGNLGTLEKNILAGGEISNLESSLHVKNIWSLINVLQKLALEKNRHCPVAAYKQYVENTPNGWKDDQEAPFYVACNPKFKE</sequence>
<keyword evidence="2" id="KW-1185">Reference proteome</keyword>
<dbReference type="EMBL" id="JARBDR010000018">
    <property type="protein sequence ID" value="KAJ8322123.1"/>
    <property type="molecule type" value="Genomic_DNA"/>
</dbReference>
<dbReference type="Proteomes" id="UP001217089">
    <property type="component" value="Unassembled WGS sequence"/>
</dbReference>
<dbReference type="PANTHER" id="PTHR46963">
    <property type="entry name" value="SIMILAR TO RIKEN CDNA E130308A19"/>
    <property type="match status" value="1"/>
</dbReference>
<dbReference type="PANTHER" id="PTHR46963:SF4">
    <property type="entry name" value="HYPOTHETICAL PROTEIN MGC115716"/>
    <property type="match status" value="1"/>
</dbReference>
<dbReference type="InterPro" id="IPR042838">
    <property type="entry name" value="KIAA1958"/>
</dbReference>
<protein>
    <submittedName>
        <fullName evidence="1">Uncharacterized protein</fullName>
    </submittedName>
</protein>
<reference evidence="1 2" key="1">
    <citation type="submission" date="2022-12" db="EMBL/GenBank/DDBJ databases">
        <title>Chromosome-level genome of Tegillarca granosa.</title>
        <authorList>
            <person name="Kim J."/>
        </authorList>
    </citation>
    <scope>NUCLEOTIDE SEQUENCE [LARGE SCALE GENOMIC DNA]</scope>
    <source>
        <strain evidence="1">Teg-2019</strain>
        <tissue evidence="1">Adductor muscle</tissue>
    </source>
</reference>
<proteinExistence type="predicted"/>
<name>A0ABQ9G2B8_TEGGR</name>
<organism evidence="1 2">
    <name type="scientific">Tegillarca granosa</name>
    <name type="common">Malaysian cockle</name>
    <name type="synonym">Anadara granosa</name>
    <dbReference type="NCBI Taxonomy" id="220873"/>
    <lineage>
        <taxon>Eukaryota</taxon>
        <taxon>Metazoa</taxon>
        <taxon>Spiralia</taxon>
        <taxon>Lophotrochozoa</taxon>
        <taxon>Mollusca</taxon>
        <taxon>Bivalvia</taxon>
        <taxon>Autobranchia</taxon>
        <taxon>Pteriomorphia</taxon>
        <taxon>Arcoida</taxon>
        <taxon>Arcoidea</taxon>
        <taxon>Arcidae</taxon>
        <taxon>Tegillarca</taxon>
    </lineage>
</organism>
<feature type="non-terminal residue" evidence="1">
    <location>
        <position position="1"/>
    </location>
</feature>